<dbReference type="Pfam" id="PF11397">
    <property type="entry name" value="GlcNAc"/>
    <property type="match status" value="1"/>
</dbReference>
<gene>
    <name evidence="6" type="ORF">CYCCA115_LOCUS4495</name>
</gene>
<comment type="caution">
    <text evidence="6">The sequence shown here is derived from an EMBL/GenBank/DDBJ whole genome shotgun (WGS) entry which is preliminary data.</text>
</comment>
<dbReference type="PANTHER" id="PTHR23316">
    <property type="entry name" value="IMPORTIN ALPHA"/>
    <property type="match status" value="1"/>
</dbReference>
<dbReference type="SUPFAM" id="SSF48371">
    <property type="entry name" value="ARM repeat"/>
    <property type="match status" value="1"/>
</dbReference>
<evidence type="ECO:0000256" key="2">
    <source>
        <dbReference type="ARBA" id="ARBA00022448"/>
    </source>
</evidence>
<feature type="repeat" description="ARM" evidence="5">
    <location>
        <begin position="586"/>
        <end position="628"/>
    </location>
</feature>
<dbReference type="InterPro" id="IPR011989">
    <property type="entry name" value="ARM-like"/>
</dbReference>
<proteinExistence type="inferred from homology"/>
<evidence type="ECO:0000256" key="4">
    <source>
        <dbReference type="ARBA" id="ARBA00022927"/>
    </source>
</evidence>
<dbReference type="InterPro" id="IPR000225">
    <property type="entry name" value="Armadillo"/>
</dbReference>
<dbReference type="GO" id="GO:0006606">
    <property type="term" value="P:protein import into nucleus"/>
    <property type="evidence" value="ECO:0007669"/>
    <property type="project" value="UniProtKB-ARBA"/>
</dbReference>
<feature type="repeat" description="ARM" evidence="5">
    <location>
        <begin position="543"/>
        <end position="586"/>
    </location>
</feature>
<comment type="similarity">
    <text evidence="1">Belongs to the importin alpha family.</text>
</comment>
<keyword evidence="3" id="KW-0677">Repeat</keyword>
<dbReference type="InterPro" id="IPR016024">
    <property type="entry name" value="ARM-type_fold"/>
</dbReference>
<dbReference type="Pfam" id="PF16186">
    <property type="entry name" value="Arm_3"/>
    <property type="match status" value="1"/>
</dbReference>
<dbReference type="FunFam" id="1.25.10.10:FF:000021">
    <property type="entry name" value="Importin subunit alpha"/>
    <property type="match status" value="1"/>
</dbReference>
<feature type="repeat" description="ARM" evidence="5">
    <location>
        <begin position="754"/>
        <end position="796"/>
    </location>
</feature>
<organism evidence="6 7">
    <name type="scientific">Cylindrotheca closterium</name>
    <dbReference type="NCBI Taxonomy" id="2856"/>
    <lineage>
        <taxon>Eukaryota</taxon>
        <taxon>Sar</taxon>
        <taxon>Stramenopiles</taxon>
        <taxon>Ochrophyta</taxon>
        <taxon>Bacillariophyta</taxon>
        <taxon>Bacillariophyceae</taxon>
        <taxon>Bacillariophycidae</taxon>
        <taxon>Bacillariales</taxon>
        <taxon>Bacillariaceae</taxon>
        <taxon>Cylindrotheca</taxon>
    </lineage>
</organism>
<evidence type="ECO:0000256" key="3">
    <source>
        <dbReference type="ARBA" id="ARBA00022737"/>
    </source>
</evidence>
<reference evidence="6" key="1">
    <citation type="submission" date="2023-08" db="EMBL/GenBank/DDBJ databases">
        <authorList>
            <person name="Audoor S."/>
            <person name="Bilcke G."/>
        </authorList>
    </citation>
    <scope>NUCLEOTIDE SEQUENCE</scope>
</reference>
<sequence length="941" mass="106196">MDQLTTGEQQEIVKRLQNQLNFNREHPFGVSLLALDNQYNRRLFPNGPFGTIDVAESDCLHGSCPHYSKQADVKLENARKTPIHILIPAFRDKLCSRTLHYAFTQAENPSRLFIRVIDQVQPRSDLEDDAGCWELYCEKHNRNCKEYGSQVRIVKIDSAQSMGPTYARSKLSAMVHWDYIYRNESDEIDLQPVNEQDFCMNIHSRMNFSKRFDTRLIEMHHRTKNDYGVLSTHVTGMESNDQDGRIVPNMCTVAFTESIHHWGTKQCSFLTRPKLTNAMWGAGLSFQRCHGELVVPTDPFLDNAFDGEEVSRGIRFFTHGYDMYTPDIVLVSHDYSTDAENLVMGVKPRHDEDDSEEEDEEKDLSLGKSAWKWVEEIEKSRLGLAVFGTDRVNMLLGIGSHHNNTEQERKELDLIRNSRFGLGTKRTMDQVREFTGIDLLNKKMECNKCGNNYWVPFEESPNYGVQELLERGNIGKAQRQKTDVVVEEPNREGQREQKIEQFQGLVQGIMGNDGAIQTECTSEFRRLLSIEKNPPIQQVIDAGVVPRFVEFLQRDDSPALQFEAAWALTNIASGTRKHTKLVTEVGAVPIFVRLLTSPNADVREQAVWALGNIAGDSPPYRDFVLQAGAMEPLLQQLHQKSNLSMLRNAIWALSNFCRGKPQPDFEIVRPALPILSQLMFSGDEEVLTDTCWALAYLSGGPNDKIQAVIDAGVVRRLVELLLHPSPSVQRPALCTVGNIATGNETQNQLIINDDVLPNLLALLSSPKTKIRREACWALSNILAGNQEQIQAVIESNIIPPLIQLLTNGEFEIRKEAAWAISNASSGGNSQQIKFLVQQGCIRPLCDLLTVNDPKLVTTLLEGLENILKAGEEEANASNGQNQMAVLISEAEGLKKIEDLRQRSNDDIYEKCIEIMETYFGVKEEEETNSLAPNTREPRSAL</sequence>
<protein>
    <submittedName>
        <fullName evidence="6">Uncharacterized protein</fullName>
    </submittedName>
</protein>
<name>A0AAD2CLC6_9STRA</name>
<dbReference type="AlphaFoldDB" id="A0AAD2CLC6"/>
<dbReference type="EMBL" id="CAKOGP040000446">
    <property type="protein sequence ID" value="CAJ1935158.1"/>
    <property type="molecule type" value="Genomic_DNA"/>
</dbReference>
<dbReference type="InterPro" id="IPR021067">
    <property type="entry name" value="Glycosyltransferase"/>
</dbReference>
<feature type="repeat" description="ARM" evidence="5">
    <location>
        <begin position="796"/>
        <end position="824"/>
    </location>
</feature>
<dbReference type="InterPro" id="IPR032413">
    <property type="entry name" value="Arm_3"/>
</dbReference>
<feature type="repeat" description="ARM" evidence="5">
    <location>
        <begin position="712"/>
        <end position="750"/>
    </location>
</feature>
<dbReference type="Gene3D" id="1.25.10.10">
    <property type="entry name" value="Leucine-rich Repeat Variant"/>
    <property type="match status" value="1"/>
</dbReference>
<dbReference type="Proteomes" id="UP001295423">
    <property type="component" value="Unassembled WGS sequence"/>
</dbReference>
<dbReference type="PROSITE" id="PS50176">
    <property type="entry name" value="ARM_REPEAT"/>
    <property type="match status" value="5"/>
</dbReference>
<dbReference type="GO" id="GO:0005634">
    <property type="term" value="C:nucleus"/>
    <property type="evidence" value="ECO:0007669"/>
    <property type="project" value="UniProtKB-ARBA"/>
</dbReference>
<dbReference type="Pfam" id="PF00514">
    <property type="entry name" value="Arm"/>
    <property type="match status" value="8"/>
</dbReference>
<keyword evidence="7" id="KW-1185">Reference proteome</keyword>
<evidence type="ECO:0000256" key="1">
    <source>
        <dbReference type="ARBA" id="ARBA00010394"/>
    </source>
</evidence>
<evidence type="ECO:0000313" key="6">
    <source>
        <dbReference type="EMBL" id="CAJ1935158.1"/>
    </source>
</evidence>
<evidence type="ECO:0000313" key="7">
    <source>
        <dbReference type="Proteomes" id="UP001295423"/>
    </source>
</evidence>
<accession>A0AAD2CLC6</accession>
<keyword evidence="4" id="KW-0653">Protein transport</keyword>
<evidence type="ECO:0000256" key="5">
    <source>
        <dbReference type="PROSITE-ProRule" id="PRU00259"/>
    </source>
</evidence>
<keyword evidence="2" id="KW-0813">Transport</keyword>
<dbReference type="SMART" id="SM00185">
    <property type="entry name" value="ARM"/>
    <property type="match status" value="8"/>
</dbReference>